<dbReference type="Proteomes" id="UP001501175">
    <property type="component" value="Unassembled WGS sequence"/>
</dbReference>
<evidence type="ECO:0000313" key="3">
    <source>
        <dbReference type="Proteomes" id="UP001501175"/>
    </source>
</evidence>
<protein>
    <submittedName>
        <fullName evidence="2">Conjugative transposon protein TraK</fullName>
    </submittedName>
</protein>
<keyword evidence="1" id="KW-0472">Membrane</keyword>
<evidence type="ECO:0000313" key="2">
    <source>
        <dbReference type="EMBL" id="GAA4464852.1"/>
    </source>
</evidence>
<gene>
    <name evidence="2" type="primary">traK_3</name>
    <name evidence="2" type="ORF">GCM10023189_44700</name>
</gene>
<dbReference type="InterPro" id="IPR022276">
    <property type="entry name" value="Conjug_transposon_TraK"/>
</dbReference>
<keyword evidence="3" id="KW-1185">Reference proteome</keyword>
<evidence type="ECO:0000256" key="1">
    <source>
        <dbReference type="SAM" id="Phobius"/>
    </source>
</evidence>
<feature type="transmembrane region" description="Helical" evidence="1">
    <location>
        <begin position="25"/>
        <end position="46"/>
    </location>
</feature>
<dbReference type="EMBL" id="BAABHD010000078">
    <property type="protein sequence ID" value="GAA4464852.1"/>
    <property type="molecule type" value="Genomic_DNA"/>
</dbReference>
<dbReference type="RefSeq" id="WP_345247245.1">
    <property type="nucleotide sequence ID" value="NZ_BAABHD010000078.1"/>
</dbReference>
<sequence>MSQSTNQTFFKSLRNLETSYRNIRILSFTIVAACLLIALASLLFAYRVKADAESRVYVVEQGKSLIAALRNDVRENRPVEARDHVRRFHELFFTLDPDANTIEEHIREALPYADESVSRLYLDTKEKGYYNNLIQASASQEVQVDSVQVDLSQYPYRFRTHARQQIIRLSKITVRRLVTEGYLRNVSRSAENPHGFLIEKFAVINNADLEERIRQ</sequence>
<accession>A0ABP8NG34</accession>
<keyword evidence="1" id="KW-0812">Transmembrane</keyword>
<proteinExistence type="predicted"/>
<keyword evidence="1" id="KW-1133">Transmembrane helix</keyword>
<dbReference type="NCBIfam" id="TIGR03781">
    <property type="entry name" value="Bac_Flav_CT_K"/>
    <property type="match status" value="1"/>
</dbReference>
<reference evidence="3" key="1">
    <citation type="journal article" date="2019" name="Int. J. Syst. Evol. Microbiol.">
        <title>The Global Catalogue of Microorganisms (GCM) 10K type strain sequencing project: providing services to taxonomists for standard genome sequencing and annotation.</title>
        <authorList>
            <consortium name="The Broad Institute Genomics Platform"/>
            <consortium name="The Broad Institute Genome Sequencing Center for Infectious Disease"/>
            <person name="Wu L."/>
            <person name="Ma J."/>
        </authorList>
    </citation>
    <scope>NUCLEOTIDE SEQUENCE [LARGE SCALE GENOMIC DNA]</scope>
    <source>
        <strain evidence="3">JCM 17927</strain>
    </source>
</reference>
<comment type="caution">
    <text evidence="2">The sequence shown here is derived from an EMBL/GenBank/DDBJ whole genome shotgun (WGS) entry which is preliminary data.</text>
</comment>
<name>A0ABP8NG34_9BACT</name>
<organism evidence="2 3">
    <name type="scientific">Nibrella saemangeumensis</name>
    <dbReference type="NCBI Taxonomy" id="1084526"/>
    <lineage>
        <taxon>Bacteria</taxon>
        <taxon>Pseudomonadati</taxon>
        <taxon>Bacteroidota</taxon>
        <taxon>Cytophagia</taxon>
        <taxon>Cytophagales</taxon>
        <taxon>Spirosomataceae</taxon>
        <taxon>Nibrella</taxon>
    </lineage>
</organism>